<name>A0A1I0AB40_9GAMM</name>
<dbReference type="RefSeq" id="WP_093318091.1">
    <property type="nucleotide sequence ID" value="NZ_FOHV01000005.1"/>
</dbReference>
<dbReference type="OrthoDB" id="9808480at2"/>
<keyword evidence="10" id="KW-1185">Reference proteome</keyword>
<evidence type="ECO:0000259" key="8">
    <source>
        <dbReference type="PROSITE" id="PS50937"/>
    </source>
</evidence>
<keyword evidence="4" id="KW-0238">DNA-binding</keyword>
<reference evidence="10" key="1">
    <citation type="submission" date="2016-10" db="EMBL/GenBank/DDBJ databases">
        <authorList>
            <person name="Varghese N."/>
            <person name="Submissions S."/>
        </authorList>
    </citation>
    <scope>NUCLEOTIDE SEQUENCE [LARGE SCALE GENOMIC DNA]</scope>
    <source>
        <strain evidence="10">DSM 18579</strain>
    </source>
</reference>
<dbReference type="AlphaFoldDB" id="A0A1I0AB40"/>
<organism evidence="9 10">
    <name type="scientific">Thorsellia anophelis DSM 18579</name>
    <dbReference type="NCBI Taxonomy" id="1123402"/>
    <lineage>
        <taxon>Bacteria</taxon>
        <taxon>Pseudomonadati</taxon>
        <taxon>Pseudomonadota</taxon>
        <taxon>Gammaproteobacteria</taxon>
        <taxon>Enterobacterales</taxon>
        <taxon>Thorselliaceae</taxon>
        <taxon>Thorsellia</taxon>
    </lineage>
</organism>
<protein>
    <recommendedName>
        <fullName evidence="2">HTH-type transcriptional regulator CueR</fullName>
    </recommendedName>
    <alternativeName>
        <fullName evidence="7">Copper efflux regulator</fullName>
    </alternativeName>
    <alternativeName>
        <fullName evidence="6">Copper export regulator</fullName>
    </alternativeName>
</protein>
<dbReference type="PANTHER" id="PTHR30204">
    <property type="entry name" value="REDOX-CYCLING DRUG-SENSING TRANSCRIPTIONAL ACTIVATOR SOXR"/>
    <property type="match status" value="1"/>
</dbReference>
<keyword evidence="5" id="KW-0010">Activator</keyword>
<evidence type="ECO:0000256" key="7">
    <source>
        <dbReference type="ARBA" id="ARBA00032335"/>
    </source>
</evidence>
<evidence type="ECO:0000256" key="6">
    <source>
        <dbReference type="ARBA" id="ARBA00031472"/>
    </source>
</evidence>
<evidence type="ECO:0000313" key="9">
    <source>
        <dbReference type="EMBL" id="SES91428.1"/>
    </source>
</evidence>
<dbReference type="GO" id="GO:0003700">
    <property type="term" value="F:DNA-binding transcription factor activity"/>
    <property type="evidence" value="ECO:0007669"/>
    <property type="project" value="InterPro"/>
</dbReference>
<evidence type="ECO:0000313" key="10">
    <source>
        <dbReference type="Proteomes" id="UP000242642"/>
    </source>
</evidence>
<dbReference type="GO" id="GO:0003677">
    <property type="term" value="F:DNA binding"/>
    <property type="evidence" value="ECO:0007669"/>
    <property type="project" value="UniProtKB-KW"/>
</dbReference>
<dbReference type="Gene3D" id="1.10.1660.10">
    <property type="match status" value="1"/>
</dbReference>
<dbReference type="PANTHER" id="PTHR30204:SF16">
    <property type="entry name" value="HTH-TYPE TRANSCRIPTIONAL REGULATOR CUER"/>
    <property type="match status" value="1"/>
</dbReference>
<dbReference type="PRINTS" id="PR00040">
    <property type="entry name" value="HTHMERR"/>
</dbReference>
<evidence type="ECO:0000256" key="3">
    <source>
        <dbReference type="ARBA" id="ARBA00023008"/>
    </source>
</evidence>
<dbReference type="SUPFAM" id="SSF46955">
    <property type="entry name" value="Putative DNA-binding domain"/>
    <property type="match status" value="1"/>
</dbReference>
<keyword evidence="3" id="KW-0186">Copper</keyword>
<evidence type="ECO:0000256" key="2">
    <source>
        <dbReference type="ARBA" id="ARBA00017250"/>
    </source>
</evidence>
<dbReference type="Proteomes" id="UP000242642">
    <property type="component" value="Unassembled WGS sequence"/>
</dbReference>
<evidence type="ECO:0000256" key="1">
    <source>
        <dbReference type="ARBA" id="ARBA00011738"/>
    </source>
</evidence>
<proteinExistence type="predicted"/>
<dbReference type="Pfam" id="PF13411">
    <property type="entry name" value="MerR_1"/>
    <property type="match status" value="1"/>
</dbReference>
<dbReference type="EMBL" id="FOHV01000005">
    <property type="protein sequence ID" value="SES91428.1"/>
    <property type="molecule type" value="Genomic_DNA"/>
</dbReference>
<feature type="domain" description="HTH merR-type" evidence="8">
    <location>
        <begin position="1"/>
        <end position="69"/>
    </location>
</feature>
<dbReference type="InterPro" id="IPR047057">
    <property type="entry name" value="MerR_fam"/>
</dbReference>
<evidence type="ECO:0000256" key="4">
    <source>
        <dbReference type="ARBA" id="ARBA00023125"/>
    </source>
</evidence>
<accession>A0A1I0AB40</accession>
<gene>
    <name evidence="9" type="ORF">SAMN02583745_00872</name>
</gene>
<dbReference type="PROSITE" id="PS00552">
    <property type="entry name" value="HTH_MERR_1"/>
    <property type="match status" value="1"/>
</dbReference>
<dbReference type="SMART" id="SM00422">
    <property type="entry name" value="HTH_MERR"/>
    <property type="match status" value="1"/>
</dbReference>
<dbReference type="STRING" id="1123402.SAMN02583745_00872"/>
<dbReference type="InterPro" id="IPR000551">
    <property type="entry name" value="MerR-type_HTH_dom"/>
</dbReference>
<sequence length="128" mass="14704">MKIGEIAKLVGLTPKSIRFYEATQLLDAPFRQKNGYRQYTQAHLQTLKLIKRARDVGFSLEECRTLISLWRSPCRKSEDVNKTILQKIELITQQINLLTEVKATLTKLSDQCPNNQQSTCPILSELLK</sequence>
<evidence type="ECO:0000256" key="5">
    <source>
        <dbReference type="ARBA" id="ARBA00023159"/>
    </source>
</evidence>
<comment type="subunit">
    <text evidence="1">Homodimer.</text>
</comment>
<dbReference type="InterPro" id="IPR009061">
    <property type="entry name" value="DNA-bd_dom_put_sf"/>
</dbReference>
<dbReference type="PROSITE" id="PS50937">
    <property type="entry name" value="HTH_MERR_2"/>
    <property type="match status" value="1"/>
</dbReference>